<evidence type="ECO:0000313" key="2">
    <source>
        <dbReference type="EMBL" id="SHN10439.1"/>
    </source>
</evidence>
<keyword evidence="1" id="KW-1133">Transmembrane helix</keyword>
<dbReference type="STRING" id="1027249.SAMN05216179_1905"/>
<feature type="transmembrane region" description="Helical" evidence="1">
    <location>
        <begin position="118"/>
        <end position="140"/>
    </location>
</feature>
<dbReference type="Proteomes" id="UP000184184">
    <property type="component" value="Unassembled WGS sequence"/>
</dbReference>
<dbReference type="OrthoDB" id="2885393at2"/>
<proteinExistence type="predicted"/>
<keyword evidence="1" id="KW-0472">Membrane</keyword>
<feature type="transmembrane region" description="Helical" evidence="1">
    <location>
        <begin position="91"/>
        <end position="112"/>
    </location>
</feature>
<dbReference type="Pfam" id="PF14184">
    <property type="entry name" value="YrvL"/>
    <property type="match status" value="1"/>
</dbReference>
<sequence length="151" mass="17129">MSKYKDDSSRDLKEKVATVAGITSLAIMVLVFVLGLYFFGMAGLFDLLGVQYKSIWSIVIFVISYFLLGMISDLFFKVIFKLSIRNITGKFKILAMKFSLVAISNWLVLFTVDEFMESIILSIRTEIIITLVIVLLEIVFDDKKDSIAKTD</sequence>
<dbReference type="InterPro" id="IPR025912">
    <property type="entry name" value="YrvL"/>
</dbReference>
<dbReference type="EMBL" id="FRCZ01000003">
    <property type="protein sequence ID" value="SHN10439.1"/>
    <property type="molecule type" value="Genomic_DNA"/>
</dbReference>
<evidence type="ECO:0000313" key="3">
    <source>
        <dbReference type="Proteomes" id="UP000184184"/>
    </source>
</evidence>
<keyword evidence="1" id="KW-0812">Transmembrane</keyword>
<accession>A0A1M7P1Y1</accession>
<evidence type="ECO:0000256" key="1">
    <source>
        <dbReference type="SAM" id="Phobius"/>
    </source>
</evidence>
<feature type="transmembrane region" description="Helical" evidence="1">
    <location>
        <begin position="21"/>
        <end position="43"/>
    </location>
</feature>
<gene>
    <name evidence="2" type="ORF">SAMN05216179_1905</name>
</gene>
<dbReference type="AlphaFoldDB" id="A0A1M7P1Y1"/>
<reference evidence="2 3" key="1">
    <citation type="submission" date="2016-11" db="EMBL/GenBank/DDBJ databases">
        <authorList>
            <person name="Jaros S."/>
            <person name="Januszkiewicz K."/>
            <person name="Wedrychowicz H."/>
        </authorList>
    </citation>
    <scope>NUCLEOTIDE SEQUENCE [LARGE SCALE GENOMIC DNA]</scope>
    <source>
        <strain evidence="2 3">CGMCC 1.10681</strain>
    </source>
</reference>
<feature type="transmembrane region" description="Helical" evidence="1">
    <location>
        <begin position="55"/>
        <end position="79"/>
    </location>
</feature>
<protein>
    <submittedName>
        <fullName evidence="2">Regulatory protein YrvL</fullName>
    </submittedName>
</protein>
<keyword evidence="3" id="KW-1185">Reference proteome</keyword>
<organism evidence="2 3">
    <name type="scientific">Gracilibacillus kekensis</name>
    <dbReference type="NCBI Taxonomy" id="1027249"/>
    <lineage>
        <taxon>Bacteria</taxon>
        <taxon>Bacillati</taxon>
        <taxon>Bacillota</taxon>
        <taxon>Bacilli</taxon>
        <taxon>Bacillales</taxon>
        <taxon>Bacillaceae</taxon>
        <taxon>Gracilibacillus</taxon>
    </lineage>
</organism>
<name>A0A1M7P1Y1_9BACI</name>
<dbReference type="RefSeq" id="WP_073201613.1">
    <property type="nucleotide sequence ID" value="NZ_FRCZ01000003.1"/>
</dbReference>